<dbReference type="SUPFAM" id="SSF142906">
    <property type="entry name" value="YjbR-like"/>
    <property type="match status" value="1"/>
</dbReference>
<accession>A0ABS3W2V7</accession>
<dbReference type="Gene3D" id="3.90.1150.30">
    <property type="match status" value="1"/>
</dbReference>
<proteinExistence type="predicted"/>
<evidence type="ECO:0000313" key="1">
    <source>
        <dbReference type="EMBL" id="MBO7742632.1"/>
    </source>
</evidence>
<dbReference type="GO" id="GO:0003677">
    <property type="term" value="F:DNA binding"/>
    <property type="evidence" value="ECO:0007669"/>
    <property type="project" value="UniProtKB-KW"/>
</dbReference>
<comment type="caution">
    <text evidence="1">The sequence shown here is derived from an EMBL/GenBank/DDBJ whole genome shotgun (WGS) entry which is preliminary data.</text>
</comment>
<dbReference type="InterPro" id="IPR038056">
    <property type="entry name" value="YjbR-like_sf"/>
</dbReference>
<dbReference type="InterPro" id="IPR058532">
    <property type="entry name" value="YjbR/MT2646/Rv2570-like"/>
</dbReference>
<gene>
    <name evidence="1" type="ORF">I8J29_00395</name>
</gene>
<organism evidence="1 2">
    <name type="scientific">Paenibacillus artemisiicola</name>
    <dbReference type="NCBI Taxonomy" id="1172618"/>
    <lineage>
        <taxon>Bacteria</taxon>
        <taxon>Bacillati</taxon>
        <taxon>Bacillota</taxon>
        <taxon>Bacilli</taxon>
        <taxon>Bacillales</taxon>
        <taxon>Paenibacillaceae</taxon>
        <taxon>Paenibacillus</taxon>
    </lineage>
</organism>
<dbReference type="Pfam" id="PF04237">
    <property type="entry name" value="YjbR"/>
    <property type="match status" value="1"/>
</dbReference>
<reference evidence="1 2" key="1">
    <citation type="submission" date="2021-03" db="EMBL/GenBank/DDBJ databases">
        <title>Paenibacillus artemisicola MWE-103 whole genome sequence.</title>
        <authorList>
            <person name="Ham Y.J."/>
        </authorList>
    </citation>
    <scope>NUCLEOTIDE SEQUENCE [LARGE SCALE GENOMIC DNA]</scope>
    <source>
        <strain evidence="1 2">MWE-103</strain>
    </source>
</reference>
<dbReference type="EMBL" id="JAGGDJ010000001">
    <property type="protein sequence ID" value="MBO7742632.1"/>
    <property type="molecule type" value="Genomic_DNA"/>
</dbReference>
<name>A0ABS3W2V7_9BACL</name>
<evidence type="ECO:0000313" key="2">
    <source>
        <dbReference type="Proteomes" id="UP000670947"/>
    </source>
</evidence>
<protein>
    <submittedName>
        <fullName evidence="1">MmcQ/YjbR family DNA-binding protein</fullName>
    </submittedName>
</protein>
<keyword evidence="1" id="KW-0238">DNA-binding</keyword>
<sequence>MTVEHEPFLAETRAHCLSLPGADERESHGSPGFFVDGKKAFVHYRNNHHGDGIVGLWCAVPPGMQQLLVSGNPELYYVPAYVGPRGWVGVRLDRGAEWGEIAAVIGEAYRHRAPKKYAKALTEGKD</sequence>
<keyword evidence="2" id="KW-1185">Reference proteome</keyword>
<dbReference type="Proteomes" id="UP000670947">
    <property type="component" value="Unassembled WGS sequence"/>
</dbReference>
<dbReference type="RefSeq" id="WP_208845615.1">
    <property type="nucleotide sequence ID" value="NZ_JAGGDJ010000001.1"/>
</dbReference>